<keyword evidence="10" id="KW-0560">Oxidoreductase</keyword>
<evidence type="ECO:0000256" key="12">
    <source>
        <dbReference type="ARBA" id="ARBA00023033"/>
    </source>
</evidence>
<evidence type="ECO:0000256" key="8">
    <source>
        <dbReference type="ARBA" id="ARBA00022824"/>
    </source>
</evidence>
<protein>
    <recommendedName>
        <fullName evidence="16">Cytochrome P450</fullName>
    </recommendedName>
</protein>
<dbReference type="PANTHER" id="PTHR24292">
    <property type="entry name" value="CYTOCHROME P450"/>
    <property type="match status" value="1"/>
</dbReference>
<dbReference type="Proteomes" id="UP001159042">
    <property type="component" value="Unassembled WGS sequence"/>
</dbReference>
<evidence type="ECO:0000256" key="6">
    <source>
        <dbReference type="ARBA" id="ARBA00022617"/>
    </source>
</evidence>
<accession>A0AAV8VBV2</accession>
<dbReference type="InterPro" id="IPR001128">
    <property type="entry name" value="Cyt_P450"/>
</dbReference>
<dbReference type="Gene3D" id="1.10.630.10">
    <property type="entry name" value="Cytochrome P450"/>
    <property type="match status" value="1"/>
</dbReference>
<dbReference type="GO" id="GO:0005789">
    <property type="term" value="C:endoplasmic reticulum membrane"/>
    <property type="evidence" value="ECO:0007669"/>
    <property type="project" value="UniProtKB-SubCell"/>
</dbReference>
<dbReference type="GO" id="GO:0004497">
    <property type="term" value="F:monooxygenase activity"/>
    <property type="evidence" value="ECO:0007669"/>
    <property type="project" value="UniProtKB-KW"/>
</dbReference>
<dbReference type="Pfam" id="PF00067">
    <property type="entry name" value="p450"/>
    <property type="match status" value="1"/>
</dbReference>
<gene>
    <name evidence="14" type="ORF">NQ315_013176</name>
</gene>
<keyword evidence="11" id="KW-0408">Iron</keyword>
<keyword evidence="6" id="KW-0349">Heme</keyword>
<dbReference type="EMBL" id="JANEYG010000166">
    <property type="protein sequence ID" value="KAJ8911714.1"/>
    <property type="molecule type" value="Genomic_DNA"/>
</dbReference>
<name>A0AAV8VBV2_9CUCU</name>
<comment type="caution">
    <text evidence="14">The sequence shown here is derived from an EMBL/GenBank/DDBJ whole genome shotgun (WGS) entry which is preliminary data.</text>
</comment>
<keyword evidence="15" id="KW-1185">Reference proteome</keyword>
<evidence type="ECO:0000313" key="15">
    <source>
        <dbReference type="Proteomes" id="UP001159042"/>
    </source>
</evidence>
<dbReference type="AlphaFoldDB" id="A0AAV8VBV2"/>
<organism evidence="14 15">
    <name type="scientific">Exocentrus adspersus</name>
    <dbReference type="NCBI Taxonomy" id="1586481"/>
    <lineage>
        <taxon>Eukaryota</taxon>
        <taxon>Metazoa</taxon>
        <taxon>Ecdysozoa</taxon>
        <taxon>Arthropoda</taxon>
        <taxon>Hexapoda</taxon>
        <taxon>Insecta</taxon>
        <taxon>Pterygota</taxon>
        <taxon>Neoptera</taxon>
        <taxon>Endopterygota</taxon>
        <taxon>Coleoptera</taxon>
        <taxon>Polyphaga</taxon>
        <taxon>Cucujiformia</taxon>
        <taxon>Chrysomeloidea</taxon>
        <taxon>Cerambycidae</taxon>
        <taxon>Lamiinae</taxon>
        <taxon>Acanthocinini</taxon>
        <taxon>Exocentrus</taxon>
    </lineage>
</organism>
<evidence type="ECO:0000256" key="3">
    <source>
        <dbReference type="ARBA" id="ARBA00004174"/>
    </source>
</evidence>
<reference evidence="14 15" key="1">
    <citation type="journal article" date="2023" name="Insect Mol. Biol.">
        <title>Genome sequencing provides insights into the evolution of gene families encoding plant cell wall-degrading enzymes in longhorned beetles.</title>
        <authorList>
            <person name="Shin N.R."/>
            <person name="Okamura Y."/>
            <person name="Kirsch R."/>
            <person name="Pauchet Y."/>
        </authorList>
    </citation>
    <scope>NUCLEOTIDE SEQUENCE [LARGE SCALE GENOMIC DNA]</scope>
    <source>
        <strain evidence="14">EAD_L_NR</strain>
    </source>
</reference>
<keyword evidence="7" id="KW-0479">Metal-binding</keyword>
<evidence type="ECO:0000256" key="13">
    <source>
        <dbReference type="ARBA" id="ARBA00023136"/>
    </source>
</evidence>
<dbReference type="GO" id="GO:0016705">
    <property type="term" value="F:oxidoreductase activity, acting on paired donors, with incorporation or reduction of molecular oxygen"/>
    <property type="evidence" value="ECO:0007669"/>
    <property type="project" value="InterPro"/>
</dbReference>
<keyword evidence="8" id="KW-0256">Endoplasmic reticulum</keyword>
<dbReference type="SUPFAM" id="SSF48264">
    <property type="entry name" value="Cytochrome P450"/>
    <property type="match status" value="1"/>
</dbReference>
<dbReference type="InterPro" id="IPR050476">
    <property type="entry name" value="Insect_CytP450_Detox"/>
</dbReference>
<comment type="cofactor">
    <cofactor evidence="1">
        <name>heme</name>
        <dbReference type="ChEBI" id="CHEBI:30413"/>
    </cofactor>
</comment>
<keyword evidence="13" id="KW-0472">Membrane</keyword>
<evidence type="ECO:0000313" key="14">
    <source>
        <dbReference type="EMBL" id="KAJ8911714.1"/>
    </source>
</evidence>
<evidence type="ECO:0000256" key="9">
    <source>
        <dbReference type="ARBA" id="ARBA00022848"/>
    </source>
</evidence>
<evidence type="ECO:0000256" key="7">
    <source>
        <dbReference type="ARBA" id="ARBA00022723"/>
    </source>
</evidence>
<comment type="function">
    <text evidence="2">May be involved in the metabolism of insect hormones and in the breakdown of synthetic insecticides.</text>
</comment>
<evidence type="ECO:0000256" key="2">
    <source>
        <dbReference type="ARBA" id="ARBA00003690"/>
    </source>
</evidence>
<comment type="subcellular location">
    <subcellularLocation>
        <location evidence="4">Endoplasmic reticulum membrane</location>
        <topology evidence="4">Peripheral membrane protein</topology>
    </subcellularLocation>
    <subcellularLocation>
        <location evidence="3">Microsome membrane</location>
        <topology evidence="3">Peripheral membrane protein</topology>
    </subcellularLocation>
</comment>
<evidence type="ECO:0000256" key="5">
    <source>
        <dbReference type="ARBA" id="ARBA00010617"/>
    </source>
</evidence>
<dbReference type="InterPro" id="IPR036396">
    <property type="entry name" value="Cyt_P450_sf"/>
</dbReference>
<dbReference type="PRINTS" id="PR00465">
    <property type="entry name" value="EP450IV"/>
</dbReference>
<dbReference type="InterPro" id="IPR002403">
    <property type="entry name" value="Cyt_P450_E_grp-IV"/>
</dbReference>
<evidence type="ECO:0008006" key="16">
    <source>
        <dbReference type="Google" id="ProtNLM"/>
    </source>
</evidence>
<proteinExistence type="inferred from homology"/>
<dbReference type="GO" id="GO:0005506">
    <property type="term" value="F:iron ion binding"/>
    <property type="evidence" value="ECO:0007669"/>
    <property type="project" value="InterPro"/>
</dbReference>
<sequence>MQQLVKDVLNHRKKNDIREVDLLQSVADLVNKGKYNFKELVEDVFNIFVDNIIHSYGTLLFCLYELASNKQIQQCVIEELVRLKPDNNKSLQLESLRQLPYLDAVVKETLRKYPAVPTIIRKCNEHCSINGEGFGFELPKGTLLFYSVMGVHRDPSNYPDPNKFDPDRFIEAVNKQCDTSDTYYMPFGIDNTKNIGLRFTTLHIKLSLISIFTKYKVKLNNVCPLEFDNKKLPLFPKEPVPICFESL</sequence>
<evidence type="ECO:0000256" key="10">
    <source>
        <dbReference type="ARBA" id="ARBA00023002"/>
    </source>
</evidence>
<evidence type="ECO:0000256" key="1">
    <source>
        <dbReference type="ARBA" id="ARBA00001971"/>
    </source>
</evidence>
<dbReference type="GO" id="GO:0020037">
    <property type="term" value="F:heme binding"/>
    <property type="evidence" value="ECO:0007669"/>
    <property type="project" value="InterPro"/>
</dbReference>
<comment type="similarity">
    <text evidence="5">Belongs to the cytochrome P450 family.</text>
</comment>
<evidence type="ECO:0000256" key="11">
    <source>
        <dbReference type="ARBA" id="ARBA00023004"/>
    </source>
</evidence>
<dbReference type="PANTHER" id="PTHR24292:SF54">
    <property type="entry name" value="CYP9F3-RELATED"/>
    <property type="match status" value="1"/>
</dbReference>
<keyword evidence="12" id="KW-0503">Monooxygenase</keyword>
<evidence type="ECO:0000256" key="4">
    <source>
        <dbReference type="ARBA" id="ARBA00004406"/>
    </source>
</evidence>
<keyword evidence="9" id="KW-0492">Microsome</keyword>